<protein>
    <submittedName>
        <fullName evidence="2">Uncharacterized protein</fullName>
    </submittedName>
</protein>
<dbReference type="RefSeq" id="WP_251811414.1">
    <property type="nucleotide sequence ID" value="NZ_CP101527.1"/>
</dbReference>
<evidence type="ECO:0000256" key="1">
    <source>
        <dbReference type="SAM" id="Phobius"/>
    </source>
</evidence>
<gene>
    <name evidence="2" type="ORF">NNL22_13060</name>
</gene>
<keyword evidence="1" id="KW-0812">Transmembrane</keyword>
<sequence length="105" mass="11785">MIQQNVTDKPQKQTVWFVVSIIPTFFMLLGTIITITSYLQLWGGSTRASTVIGVFFAEITLVITALGLLGYLRTHHKTTLVKNIARFNWCIVAYAVTVGLYLFLS</sequence>
<accession>A0A9E8HJR2</accession>
<feature type="transmembrane region" description="Helical" evidence="1">
    <location>
        <begin position="15"/>
        <end position="39"/>
    </location>
</feature>
<feature type="transmembrane region" description="Helical" evidence="1">
    <location>
        <begin position="84"/>
        <end position="104"/>
    </location>
</feature>
<evidence type="ECO:0000313" key="2">
    <source>
        <dbReference type="EMBL" id="UZW73953.1"/>
    </source>
</evidence>
<keyword evidence="3" id="KW-1185">Reference proteome</keyword>
<proteinExistence type="predicted"/>
<feature type="transmembrane region" description="Helical" evidence="1">
    <location>
        <begin position="51"/>
        <end position="72"/>
    </location>
</feature>
<evidence type="ECO:0000313" key="3">
    <source>
        <dbReference type="Proteomes" id="UP001164472"/>
    </source>
</evidence>
<organism evidence="2 3">
    <name type="scientific">Alkalimarinus sediminis</name>
    <dbReference type="NCBI Taxonomy" id="1632866"/>
    <lineage>
        <taxon>Bacteria</taxon>
        <taxon>Pseudomonadati</taxon>
        <taxon>Pseudomonadota</taxon>
        <taxon>Gammaproteobacteria</taxon>
        <taxon>Alteromonadales</taxon>
        <taxon>Alteromonadaceae</taxon>
        <taxon>Alkalimarinus</taxon>
    </lineage>
</organism>
<keyword evidence="1" id="KW-0472">Membrane</keyword>
<dbReference type="Proteomes" id="UP001164472">
    <property type="component" value="Chromosome"/>
</dbReference>
<dbReference type="EMBL" id="CP101527">
    <property type="protein sequence ID" value="UZW73953.1"/>
    <property type="molecule type" value="Genomic_DNA"/>
</dbReference>
<name>A0A9E8HJR2_9ALTE</name>
<dbReference type="KEGG" id="asem:NNL22_13060"/>
<reference evidence="2" key="1">
    <citation type="submission" date="2022-07" db="EMBL/GenBank/DDBJ databases">
        <title>Alkalimarinus sp. nov., isolated from gut of a Alitta virens.</title>
        <authorList>
            <person name="Yang A.I."/>
            <person name="Shin N.-R."/>
        </authorList>
    </citation>
    <scope>NUCLEOTIDE SEQUENCE</scope>
    <source>
        <strain evidence="2">FA028</strain>
    </source>
</reference>
<keyword evidence="1" id="KW-1133">Transmembrane helix</keyword>
<dbReference type="AlphaFoldDB" id="A0A9E8HJR2"/>